<evidence type="ECO:0000313" key="7">
    <source>
        <dbReference type="Proteomes" id="UP000462621"/>
    </source>
</evidence>
<reference evidence="6 7" key="1">
    <citation type="submission" date="2019-10" db="EMBL/GenBank/DDBJ databases">
        <title>Vibrio sp. nov. isolated from a shrimp pond.</title>
        <authorList>
            <person name="Gomez-Gil B."/>
            <person name="Enciso-Ibarra J."/>
            <person name="Enciso-Ibarra K."/>
            <person name="Bolan-Mejia C."/>
        </authorList>
    </citation>
    <scope>NUCLEOTIDE SEQUENCE [LARGE SCALE GENOMIC DNA]</scope>
    <source>
        <strain evidence="6 7">CAIM 722</strain>
    </source>
</reference>
<dbReference type="InterPro" id="IPR058163">
    <property type="entry name" value="LysR-type_TF_proteobact-type"/>
</dbReference>
<comment type="similarity">
    <text evidence="1">Belongs to the LysR transcriptional regulatory family.</text>
</comment>
<organism evidence="6 7">
    <name type="scientific">Vibrio eleionomae</name>
    <dbReference type="NCBI Taxonomy" id="2653505"/>
    <lineage>
        <taxon>Bacteria</taxon>
        <taxon>Pseudomonadati</taxon>
        <taxon>Pseudomonadota</taxon>
        <taxon>Gammaproteobacteria</taxon>
        <taxon>Vibrionales</taxon>
        <taxon>Vibrionaceae</taxon>
        <taxon>Vibrio</taxon>
    </lineage>
</organism>
<feature type="domain" description="HTH lysR-type" evidence="5">
    <location>
        <begin position="2"/>
        <end position="59"/>
    </location>
</feature>
<dbReference type="RefSeq" id="WP_161158499.1">
    <property type="nucleotide sequence ID" value="NZ_WEKT01000085.1"/>
</dbReference>
<dbReference type="PANTHER" id="PTHR30537">
    <property type="entry name" value="HTH-TYPE TRANSCRIPTIONAL REGULATOR"/>
    <property type="match status" value="1"/>
</dbReference>
<dbReference type="InterPro" id="IPR000847">
    <property type="entry name" value="LysR_HTH_N"/>
</dbReference>
<keyword evidence="4" id="KW-0804">Transcription</keyword>
<dbReference type="Proteomes" id="UP000462621">
    <property type="component" value="Unassembled WGS sequence"/>
</dbReference>
<evidence type="ECO:0000313" key="6">
    <source>
        <dbReference type="EMBL" id="MZI96005.1"/>
    </source>
</evidence>
<dbReference type="PROSITE" id="PS50931">
    <property type="entry name" value="HTH_LYSR"/>
    <property type="match status" value="1"/>
</dbReference>
<proteinExistence type="inferred from homology"/>
<dbReference type="SUPFAM" id="SSF46785">
    <property type="entry name" value="Winged helix' DNA-binding domain"/>
    <property type="match status" value="1"/>
</dbReference>
<evidence type="ECO:0000256" key="1">
    <source>
        <dbReference type="ARBA" id="ARBA00009437"/>
    </source>
</evidence>
<evidence type="ECO:0000256" key="4">
    <source>
        <dbReference type="ARBA" id="ARBA00023163"/>
    </source>
</evidence>
<dbReference type="FunFam" id="1.10.10.10:FF:000001">
    <property type="entry name" value="LysR family transcriptional regulator"/>
    <property type="match status" value="1"/>
</dbReference>
<dbReference type="GO" id="GO:0003700">
    <property type="term" value="F:DNA-binding transcription factor activity"/>
    <property type="evidence" value="ECO:0007669"/>
    <property type="project" value="InterPro"/>
</dbReference>
<dbReference type="Gene3D" id="1.10.10.10">
    <property type="entry name" value="Winged helix-like DNA-binding domain superfamily/Winged helix DNA-binding domain"/>
    <property type="match status" value="1"/>
</dbReference>
<dbReference type="AlphaFoldDB" id="A0A7X4LQF6"/>
<dbReference type="GO" id="GO:0006351">
    <property type="term" value="P:DNA-templated transcription"/>
    <property type="evidence" value="ECO:0007669"/>
    <property type="project" value="TreeGrafter"/>
</dbReference>
<dbReference type="EMBL" id="WEKT01000085">
    <property type="protein sequence ID" value="MZI96005.1"/>
    <property type="molecule type" value="Genomic_DNA"/>
</dbReference>
<dbReference type="SUPFAM" id="SSF53850">
    <property type="entry name" value="Periplasmic binding protein-like II"/>
    <property type="match status" value="1"/>
</dbReference>
<dbReference type="Pfam" id="PF03466">
    <property type="entry name" value="LysR_substrate"/>
    <property type="match status" value="1"/>
</dbReference>
<dbReference type="GO" id="GO:0043565">
    <property type="term" value="F:sequence-specific DNA binding"/>
    <property type="evidence" value="ECO:0007669"/>
    <property type="project" value="TreeGrafter"/>
</dbReference>
<keyword evidence="2" id="KW-0805">Transcription regulation</keyword>
<comment type="caution">
    <text evidence="6">The sequence shown here is derived from an EMBL/GenBank/DDBJ whole genome shotgun (WGS) entry which is preliminary data.</text>
</comment>
<keyword evidence="7" id="KW-1185">Reference proteome</keyword>
<dbReference type="Pfam" id="PF00126">
    <property type="entry name" value="HTH_1"/>
    <property type="match status" value="1"/>
</dbReference>
<dbReference type="InterPro" id="IPR036390">
    <property type="entry name" value="WH_DNA-bd_sf"/>
</dbReference>
<sequence>MINSQDLEFFTIIAGSRSLAAAARKLNVTPPSVSQRLQNIEVKLGVKLVERNARTTSLTDAGQRLALHGQHLLQELQQLTEDISDSKLAISGQLKLVSSLGFGEKHIGPLAAEFQNLYPNVTIELNLSDIPKWSLHNSPDIMFYIGYLPDSSLKRTVLAKNRRMLLASPDYLRSCAKLEHPNDLQHHRCIALRENDEDATMWRFTHKATQETATVRIDPVLASNVSRITKNWCLDGQGLIQRSSWDVKQELASGSLVHVLPDYELEEADIVALLSSDSVNRSKKVTLFLEFVQQRLPERLNQN</sequence>
<dbReference type="Gene3D" id="3.40.190.290">
    <property type="match status" value="1"/>
</dbReference>
<accession>A0A7X4LQF6</accession>
<evidence type="ECO:0000256" key="2">
    <source>
        <dbReference type="ARBA" id="ARBA00023015"/>
    </source>
</evidence>
<protein>
    <submittedName>
        <fullName evidence="6">LysR family transcriptional regulator</fullName>
    </submittedName>
</protein>
<keyword evidence="3" id="KW-0238">DNA-binding</keyword>
<evidence type="ECO:0000256" key="3">
    <source>
        <dbReference type="ARBA" id="ARBA00023125"/>
    </source>
</evidence>
<name>A0A7X4LQF6_9VIBR</name>
<dbReference type="InterPro" id="IPR005119">
    <property type="entry name" value="LysR_subst-bd"/>
</dbReference>
<dbReference type="InterPro" id="IPR036388">
    <property type="entry name" value="WH-like_DNA-bd_sf"/>
</dbReference>
<evidence type="ECO:0000259" key="5">
    <source>
        <dbReference type="PROSITE" id="PS50931"/>
    </source>
</evidence>
<dbReference type="PANTHER" id="PTHR30537:SF5">
    <property type="entry name" value="HTH-TYPE TRANSCRIPTIONAL ACTIVATOR TTDR-RELATED"/>
    <property type="match status" value="1"/>
</dbReference>
<gene>
    <name evidence="6" type="ORF">F9817_22725</name>
</gene>